<protein>
    <submittedName>
        <fullName evidence="1">Ribonuclease H2 subunit A</fullName>
        <ecNumber evidence="1">3.1.26.4</ecNumber>
    </submittedName>
</protein>
<gene>
    <name evidence="1" type="ORF">glysoja_047602</name>
</gene>
<dbReference type="EMBL" id="KN668991">
    <property type="protein sequence ID" value="KHN04749.1"/>
    <property type="molecule type" value="Genomic_DNA"/>
</dbReference>
<dbReference type="Proteomes" id="UP000053555">
    <property type="component" value="Unassembled WGS sequence"/>
</dbReference>
<sequence length="96" mass="11235">VDVIDPRELSTKMLKKNKINLNEILHSSAMSLIDKVLKMEVLLTEVTRDHALREWVLDETVENMQRFFGFAYLGDPQTKSWLEDHKHHIFGFPSLV</sequence>
<dbReference type="GO" id="GO:0004523">
    <property type="term" value="F:RNA-DNA hybrid ribonuclease activity"/>
    <property type="evidence" value="ECO:0007669"/>
    <property type="project" value="UniProtKB-EC"/>
</dbReference>
<dbReference type="GO" id="GO:0032299">
    <property type="term" value="C:ribonuclease H2 complex"/>
    <property type="evidence" value="ECO:0007669"/>
    <property type="project" value="TreeGrafter"/>
</dbReference>
<dbReference type="GO" id="GO:0043137">
    <property type="term" value="P:DNA replication, removal of RNA primer"/>
    <property type="evidence" value="ECO:0007669"/>
    <property type="project" value="TreeGrafter"/>
</dbReference>
<dbReference type="Gene3D" id="1.10.10.460">
    <property type="entry name" value="Ribonuclease hii. Domain 2"/>
    <property type="match status" value="1"/>
</dbReference>
<dbReference type="PANTHER" id="PTHR10954:SF7">
    <property type="entry name" value="RIBONUCLEASE H2 SUBUNIT A"/>
    <property type="match status" value="1"/>
</dbReference>
<dbReference type="GO" id="GO:0003723">
    <property type="term" value="F:RNA binding"/>
    <property type="evidence" value="ECO:0007669"/>
    <property type="project" value="InterPro"/>
</dbReference>
<accession>A0A0B2PB59</accession>
<name>A0A0B2PB59_GLYSO</name>
<dbReference type="InterPro" id="IPR023160">
    <property type="entry name" value="RNase_HII_hlx-loop-hlx_cap_dom"/>
</dbReference>
<proteinExistence type="predicted"/>
<dbReference type="InterPro" id="IPR001352">
    <property type="entry name" value="RNase_HII/HIII"/>
</dbReference>
<dbReference type="PANTHER" id="PTHR10954">
    <property type="entry name" value="RIBONUCLEASE H2 SUBUNIT A"/>
    <property type="match status" value="1"/>
</dbReference>
<evidence type="ECO:0000313" key="1">
    <source>
        <dbReference type="EMBL" id="KHN04749.1"/>
    </source>
</evidence>
<feature type="non-terminal residue" evidence="1">
    <location>
        <position position="1"/>
    </location>
</feature>
<dbReference type="AlphaFoldDB" id="A0A0B2PB59"/>
<dbReference type="GO" id="GO:0006298">
    <property type="term" value="P:mismatch repair"/>
    <property type="evidence" value="ECO:0007669"/>
    <property type="project" value="TreeGrafter"/>
</dbReference>
<dbReference type="InterPro" id="IPR036397">
    <property type="entry name" value="RNaseH_sf"/>
</dbReference>
<organism evidence="1">
    <name type="scientific">Glycine soja</name>
    <name type="common">Wild soybean</name>
    <dbReference type="NCBI Taxonomy" id="3848"/>
    <lineage>
        <taxon>Eukaryota</taxon>
        <taxon>Viridiplantae</taxon>
        <taxon>Streptophyta</taxon>
        <taxon>Embryophyta</taxon>
        <taxon>Tracheophyta</taxon>
        <taxon>Spermatophyta</taxon>
        <taxon>Magnoliopsida</taxon>
        <taxon>eudicotyledons</taxon>
        <taxon>Gunneridae</taxon>
        <taxon>Pentapetalae</taxon>
        <taxon>rosids</taxon>
        <taxon>fabids</taxon>
        <taxon>Fabales</taxon>
        <taxon>Fabaceae</taxon>
        <taxon>Papilionoideae</taxon>
        <taxon>50 kb inversion clade</taxon>
        <taxon>NPAAA clade</taxon>
        <taxon>indigoferoid/millettioid clade</taxon>
        <taxon>Phaseoleae</taxon>
        <taxon>Glycine</taxon>
        <taxon>Glycine subgen. Soja</taxon>
    </lineage>
</organism>
<reference evidence="1" key="1">
    <citation type="submission" date="2014-07" db="EMBL/GenBank/DDBJ databases">
        <title>Identification of a novel salt tolerance gene in wild soybean by whole-genome sequencing.</title>
        <authorList>
            <person name="Lam H.-M."/>
            <person name="Qi X."/>
            <person name="Li M.-W."/>
            <person name="Liu X."/>
            <person name="Xie M."/>
            <person name="Ni M."/>
            <person name="Xu X."/>
        </authorList>
    </citation>
    <scope>NUCLEOTIDE SEQUENCE [LARGE SCALE GENOMIC DNA]</scope>
    <source>
        <tissue evidence="1">Root</tissue>
    </source>
</reference>
<dbReference type="Gene3D" id="3.30.420.10">
    <property type="entry name" value="Ribonuclease H-like superfamily/Ribonuclease H"/>
    <property type="match status" value="1"/>
</dbReference>
<keyword evidence="1" id="KW-0378">Hydrolase</keyword>
<dbReference type="EC" id="3.1.26.4" evidence="1"/>